<comment type="similarity">
    <text evidence="1 4">Belongs to the cytochrome P450 family.</text>
</comment>
<evidence type="ECO:0000256" key="1">
    <source>
        <dbReference type="ARBA" id="ARBA00010617"/>
    </source>
</evidence>
<dbReference type="SUPFAM" id="SSF48264">
    <property type="entry name" value="Cytochrome P450"/>
    <property type="match status" value="1"/>
</dbReference>
<dbReference type="InterPro" id="IPR001128">
    <property type="entry name" value="Cyt_P450"/>
</dbReference>
<sequence>NFLTNIEMEIILISLCVATFLALLFLKPLLTRITTTKVKLPPSPWRLPVIGNLHQLSLHPHRSLHSLSLRYGPLMLLHFGCVPVLVVSSAEVAHDVMKTHDIKFSNRPRTKTVNKLLNGREIAFSPYGEYWRQAKSICVMNLLTIKTIQSFENIRAEEINTMMEKLEKASSLSSPINLSELFTTLTNDVIRRIVLGRKYGSERGCYISQDIVRRFMELMGAFPLGDFIPVLSWIDRIRGLDKKVEEVYNEFDVFLEKLVQEHEDADEDGSDFLYILLSLQRDKTKPIELDRSDLKLILLDMLFGASVTTFTLLEWTMTELMRHHECMKKLKDEIRSVSAHNGYVTEKEVEKMKYLNLVIKEVLRLHPPVPTIPRLLSEDVQLHGYDIAAGTQVLINAWAIQRDNAAWGPDAEEFRPERHLDLLVDFQGQNFKYIPFGSGRRRCPGIRFALALVEVTLANLVKRFDWRVEVGTMGDNKPDLAEAIGLDVCRKFPLVVCPSCV</sequence>
<dbReference type="InterPro" id="IPR017972">
    <property type="entry name" value="Cyt_P450_CS"/>
</dbReference>
<dbReference type="EMBL" id="JAGKQM010000012">
    <property type="protein sequence ID" value="KAH0900077.1"/>
    <property type="molecule type" value="Genomic_DNA"/>
</dbReference>
<name>A0ABQ8B5L2_BRANA</name>
<evidence type="ECO:0000313" key="7">
    <source>
        <dbReference type="Proteomes" id="UP000824890"/>
    </source>
</evidence>
<evidence type="ECO:0000256" key="3">
    <source>
        <dbReference type="ARBA" id="ARBA00023004"/>
    </source>
</evidence>
<keyword evidence="4" id="KW-0349">Heme</keyword>
<keyword evidence="2 4" id="KW-0479">Metal-binding</keyword>
<dbReference type="PANTHER" id="PTHR47955">
    <property type="entry name" value="CYTOCHROME P450 FAMILY 71 PROTEIN"/>
    <property type="match status" value="1"/>
</dbReference>
<dbReference type="Pfam" id="PF00067">
    <property type="entry name" value="p450"/>
    <property type="match status" value="1"/>
</dbReference>
<keyword evidence="4" id="KW-0503">Monooxygenase</keyword>
<feature type="transmembrane region" description="Helical" evidence="5">
    <location>
        <begin position="6"/>
        <end position="26"/>
    </location>
</feature>
<keyword evidence="4" id="KW-0560">Oxidoreductase</keyword>
<evidence type="ECO:0000256" key="2">
    <source>
        <dbReference type="ARBA" id="ARBA00022723"/>
    </source>
</evidence>
<dbReference type="InterPro" id="IPR036396">
    <property type="entry name" value="Cyt_P450_sf"/>
</dbReference>
<feature type="non-terminal residue" evidence="6">
    <location>
        <position position="1"/>
    </location>
</feature>
<dbReference type="PANTHER" id="PTHR47955:SF15">
    <property type="entry name" value="CYTOCHROME P450 71A2-LIKE"/>
    <property type="match status" value="1"/>
</dbReference>
<dbReference type="Proteomes" id="UP000824890">
    <property type="component" value="Unassembled WGS sequence"/>
</dbReference>
<dbReference type="PRINTS" id="PR00385">
    <property type="entry name" value="P450"/>
</dbReference>
<dbReference type="PROSITE" id="PS00086">
    <property type="entry name" value="CYTOCHROME_P450"/>
    <property type="match status" value="1"/>
</dbReference>
<evidence type="ECO:0000313" key="6">
    <source>
        <dbReference type="EMBL" id="KAH0900077.1"/>
    </source>
</evidence>
<organism evidence="6 7">
    <name type="scientific">Brassica napus</name>
    <name type="common">Rape</name>
    <dbReference type="NCBI Taxonomy" id="3708"/>
    <lineage>
        <taxon>Eukaryota</taxon>
        <taxon>Viridiplantae</taxon>
        <taxon>Streptophyta</taxon>
        <taxon>Embryophyta</taxon>
        <taxon>Tracheophyta</taxon>
        <taxon>Spermatophyta</taxon>
        <taxon>Magnoliopsida</taxon>
        <taxon>eudicotyledons</taxon>
        <taxon>Gunneridae</taxon>
        <taxon>Pentapetalae</taxon>
        <taxon>rosids</taxon>
        <taxon>malvids</taxon>
        <taxon>Brassicales</taxon>
        <taxon>Brassicaceae</taxon>
        <taxon>Brassiceae</taxon>
        <taxon>Brassica</taxon>
    </lineage>
</organism>
<dbReference type="Gene3D" id="1.10.630.10">
    <property type="entry name" value="Cytochrome P450"/>
    <property type="match status" value="1"/>
</dbReference>
<dbReference type="CDD" id="cd11072">
    <property type="entry name" value="CYP71-like"/>
    <property type="match status" value="1"/>
</dbReference>
<gene>
    <name evidence="6" type="ORF">HID58_049645</name>
</gene>
<dbReference type="InterPro" id="IPR002401">
    <property type="entry name" value="Cyt_P450_E_grp-I"/>
</dbReference>
<keyword evidence="7" id="KW-1185">Reference proteome</keyword>
<keyword evidence="3 4" id="KW-0408">Iron</keyword>
<evidence type="ECO:0000256" key="4">
    <source>
        <dbReference type="RuleBase" id="RU000461"/>
    </source>
</evidence>
<keyword evidence="5" id="KW-0472">Membrane</keyword>
<proteinExistence type="inferred from homology"/>
<evidence type="ECO:0000256" key="5">
    <source>
        <dbReference type="SAM" id="Phobius"/>
    </source>
</evidence>
<keyword evidence="5" id="KW-1133">Transmembrane helix</keyword>
<dbReference type="PRINTS" id="PR00463">
    <property type="entry name" value="EP450I"/>
</dbReference>
<reference evidence="6 7" key="1">
    <citation type="submission" date="2021-05" db="EMBL/GenBank/DDBJ databases">
        <title>Genome Assembly of Synthetic Allotetraploid Brassica napus Reveals Homoeologous Exchanges between Subgenomes.</title>
        <authorList>
            <person name="Davis J.T."/>
        </authorList>
    </citation>
    <scope>NUCLEOTIDE SEQUENCE [LARGE SCALE GENOMIC DNA]</scope>
    <source>
        <strain evidence="7">cv. Da-Ae</strain>
        <tissue evidence="6">Seedling</tissue>
    </source>
</reference>
<protein>
    <submittedName>
        <fullName evidence="6">Uncharacterized protein</fullName>
    </submittedName>
</protein>
<keyword evidence="5" id="KW-0812">Transmembrane</keyword>
<comment type="caution">
    <text evidence="6">The sequence shown here is derived from an EMBL/GenBank/DDBJ whole genome shotgun (WGS) entry which is preliminary data.</text>
</comment>
<accession>A0ABQ8B5L2</accession>